<dbReference type="RefSeq" id="WP_146568734.1">
    <property type="nucleotide sequence ID" value="NZ_SIHJ01000005.1"/>
</dbReference>
<dbReference type="Proteomes" id="UP000316714">
    <property type="component" value="Unassembled WGS sequence"/>
</dbReference>
<evidence type="ECO:0000256" key="2">
    <source>
        <dbReference type="SAM" id="SignalP"/>
    </source>
</evidence>
<feature type="chain" id="PRO_5023105297" evidence="2">
    <location>
        <begin position="29"/>
        <end position="358"/>
    </location>
</feature>
<comment type="caution">
    <text evidence="3">The sequence shown here is derived from an EMBL/GenBank/DDBJ whole genome shotgun (WGS) entry which is preliminary data.</text>
</comment>
<keyword evidence="2" id="KW-0732">Signal</keyword>
<proteinExistence type="predicted"/>
<organism evidence="3 4">
    <name type="scientific">Posidoniimonas corsicana</name>
    <dbReference type="NCBI Taxonomy" id="1938618"/>
    <lineage>
        <taxon>Bacteria</taxon>
        <taxon>Pseudomonadati</taxon>
        <taxon>Planctomycetota</taxon>
        <taxon>Planctomycetia</taxon>
        <taxon>Pirellulales</taxon>
        <taxon>Lacipirellulaceae</taxon>
        <taxon>Posidoniimonas</taxon>
    </lineage>
</organism>
<feature type="compositionally biased region" description="Low complexity" evidence="1">
    <location>
        <begin position="160"/>
        <end position="194"/>
    </location>
</feature>
<gene>
    <name evidence="3" type="ORF">KOR34_49400</name>
</gene>
<sequence length="358" mass="38753" precursor="true">MFTAPQLRPLRLTLTLLLAAAAAAPAAAQPTPRTTELQSLVERAARHLSLRRESLRGNYTEHQSRRDALQQTLTAWNNSARTDQDADAMEAWLRGVINASMLGGRGPMPAPPVFQTPEEVARARQPRPEVVPAEPASPIAFDPAPSSVDEVPFEPDPFDPVEAPVEATEQPQVTRQPPVRRPAAPAPAKEAPPVSEWANHPSAPELDWSDPFADDAPARGSAGIASTRFKPVSRSRTVKVDLLELSSRVAGYNSRLRELEGLLIGSDELSAFRLAAIVRDLDELNDQRGFLQLYLAGLSPEEAEVGPQLNSSDPLVKLVGKAVSRRGESINAQLGSRAEAESAILSALYRKLDEMGDN</sequence>
<dbReference type="EMBL" id="SIHJ01000005">
    <property type="protein sequence ID" value="TWT30381.1"/>
    <property type="molecule type" value="Genomic_DNA"/>
</dbReference>
<dbReference type="AlphaFoldDB" id="A0A5C5UVK2"/>
<dbReference type="OrthoDB" id="268357at2"/>
<feature type="signal peptide" evidence="2">
    <location>
        <begin position="1"/>
        <end position="28"/>
    </location>
</feature>
<evidence type="ECO:0000256" key="1">
    <source>
        <dbReference type="SAM" id="MobiDB-lite"/>
    </source>
</evidence>
<reference evidence="3 4" key="1">
    <citation type="submission" date="2019-02" db="EMBL/GenBank/DDBJ databases">
        <title>Deep-cultivation of Planctomycetes and their phenomic and genomic characterization uncovers novel biology.</title>
        <authorList>
            <person name="Wiegand S."/>
            <person name="Jogler M."/>
            <person name="Boedeker C."/>
            <person name="Pinto D."/>
            <person name="Vollmers J."/>
            <person name="Rivas-Marin E."/>
            <person name="Kohn T."/>
            <person name="Peeters S.H."/>
            <person name="Heuer A."/>
            <person name="Rast P."/>
            <person name="Oberbeckmann S."/>
            <person name="Bunk B."/>
            <person name="Jeske O."/>
            <person name="Meyerdierks A."/>
            <person name="Storesund J.E."/>
            <person name="Kallscheuer N."/>
            <person name="Luecker S."/>
            <person name="Lage O.M."/>
            <person name="Pohl T."/>
            <person name="Merkel B.J."/>
            <person name="Hornburger P."/>
            <person name="Mueller R.-W."/>
            <person name="Bruemmer F."/>
            <person name="Labrenz M."/>
            <person name="Spormann A.M."/>
            <person name="Op Den Camp H."/>
            <person name="Overmann J."/>
            <person name="Amann R."/>
            <person name="Jetten M.S.M."/>
            <person name="Mascher T."/>
            <person name="Medema M.H."/>
            <person name="Devos D.P."/>
            <person name="Kaster A.-K."/>
            <person name="Ovreas L."/>
            <person name="Rohde M."/>
            <person name="Galperin M.Y."/>
            <person name="Jogler C."/>
        </authorList>
    </citation>
    <scope>NUCLEOTIDE SEQUENCE [LARGE SCALE GENOMIC DNA]</scope>
    <source>
        <strain evidence="3 4">KOR34</strain>
    </source>
</reference>
<keyword evidence="4" id="KW-1185">Reference proteome</keyword>
<feature type="region of interest" description="Disordered" evidence="1">
    <location>
        <begin position="107"/>
        <end position="222"/>
    </location>
</feature>
<evidence type="ECO:0000313" key="3">
    <source>
        <dbReference type="EMBL" id="TWT30381.1"/>
    </source>
</evidence>
<evidence type="ECO:0000313" key="4">
    <source>
        <dbReference type="Proteomes" id="UP000316714"/>
    </source>
</evidence>
<accession>A0A5C5UVK2</accession>
<protein>
    <submittedName>
        <fullName evidence="3">Uncharacterized protein</fullName>
    </submittedName>
</protein>
<name>A0A5C5UVK2_9BACT</name>